<evidence type="ECO:0008006" key="4">
    <source>
        <dbReference type="Google" id="ProtNLM"/>
    </source>
</evidence>
<keyword evidence="3" id="KW-1185">Reference proteome</keyword>
<dbReference type="KEGG" id="ztr:MYCGRDRAFT_91993"/>
<proteinExistence type="predicted"/>
<sequence length="123" mass="13521">MNILLLASALLLALGVSAKDCRPVCEYIGHTFVDRTCLCVPGMISQLDWTERIVVAAGKRMAATGSLTAEFDERSGGDALRWRTAYSREMTDNGRFICKVLHRESAESAESDLLGQGIDERQL</sequence>
<keyword evidence="1" id="KW-0732">Signal</keyword>
<name>F9X593_ZYMTI</name>
<reference evidence="2 3" key="1">
    <citation type="journal article" date="2011" name="PLoS Genet.">
        <title>Finished genome of the fungal wheat pathogen Mycosphaerella graminicola reveals dispensome structure, chromosome plasticity, and stealth pathogenesis.</title>
        <authorList>
            <person name="Goodwin S.B."/>
            <person name="Ben M'barek S."/>
            <person name="Dhillon B."/>
            <person name="Wittenberg A.H.J."/>
            <person name="Crane C.F."/>
            <person name="Hane J.K."/>
            <person name="Foster A.J."/>
            <person name="Van der Lee T.A.J."/>
            <person name="Grimwood J."/>
            <person name="Aerts A."/>
            <person name="Antoniw J."/>
            <person name="Bailey A."/>
            <person name="Bluhm B."/>
            <person name="Bowler J."/>
            <person name="Bristow J."/>
            <person name="van der Burgt A."/>
            <person name="Canto-Canche B."/>
            <person name="Churchill A.C.L."/>
            <person name="Conde-Ferraez L."/>
            <person name="Cools H.J."/>
            <person name="Coutinho P.M."/>
            <person name="Csukai M."/>
            <person name="Dehal P."/>
            <person name="De Wit P."/>
            <person name="Donzelli B."/>
            <person name="van de Geest H.C."/>
            <person name="van Ham R.C.H.J."/>
            <person name="Hammond-Kosack K.E."/>
            <person name="Henrissat B."/>
            <person name="Kilian A."/>
            <person name="Kobayashi A.K."/>
            <person name="Koopmann E."/>
            <person name="Kourmpetis Y."/>
            <person name="Kuzniar A."/>
            <person name="Lindquist E."/>
            <person name="Lombard V."/>
            <person name="Maliepaard C."/>
            <person name="Martins N."/>
            <person name="Mehrabi R."/>
            <person name="Nap J.P.H."/>
            <person name="Ponomarenko A."/>
            <person name="Rudd J.J."/>
            <person name="Salamov A."/>
            <person name="Schmutz J."/>
            <person name="Schouten H.J."/>
            <person name="Shapiro H."/>
            <person name="Stergiopoulos I."/>
            <person name="Torriani S.F.F."/>
            <person name="Tu H."/>
            <person name="de Vries R.P."/>
            <person name="Waalwijk C."/>
            <person name="Ware S.B."/>
            <person name="Wiebenga A."/>
            <person name="Zwiers L.-H."/>
            <person name="Oliver R.P."/>
            <person name="Grigoriev I.V."/>
            <person name="Kema G.H.J."/>
        </authorList>
    </citation>
    <scope>NUCLEOTIDE SEQUENCE [LARGE SCALE GENOMIC DNA]</scope>
    <source>
        <strain evidence="3">CBS 115943 / IPO323</strain>
    </source>
</reference>
<dbReference type="HOGENOM" id="CLU_2017024_0_0_1"/>
<organism evidence="2 3">
    <name type="scientific">Zymoseptoria tritici (strain CBS 115943 / IPO323)</name>
    <name type="common">Speckled leaf blotch fungus</name>
    <name type="synonym">Septoria tritici</name>
    <dbReference type="NCBI Taxonomy" id="336722"/>
    <lineage>
        <taxon>Eukaryota</taxon>
        <taxon>Fungi</taxon>
        <taxon>Dikarya</taxon>
        <taxon>Ascomycota</taxon>
        <taxon>Pezizomycotina</taxon>
        <taxon>Dothideomycetes</taxon>
        <taxon>Dothideomycetidae</taxon>
        <taxon>Mycosphaerellales</taxon>
        <taxon>Mycosphaerellaceae</taxon>
        <taxon>Zymoseptoria</taxon>
    </lineage>
</organism>
<dbReference type="GeneID" id="13404349"/>
<gene>
    <name evidence="2" type="ORF">MYCGRDRAFT_91993</name>
</gene>
<dbReference type="EMBL" id="CM001198">
    <property type="protein sequence ID" value="EGP88987.1"/>
    <property type="molecule type" value="Genomic_DNA"/>
</dbReference>
<dbReference type="Proteomes" id="UP000008062">
    <property type="component" value="Chromosome 3"/>
</dbReference>
<accession>F9X593</accession>
<feature type="signal peptide" evidence="1">
    <location>
        <begin position="1"/>
        <end position="18"/>
    </location>
</feature>
<protein>
    <recommendedName>
        <fullName evidence="4">Ig-like domain-containing protein</fullName>
    </recommendedName>
</protein>
<dbReference type="AlphaFoldDB" id="F9X593"/>
<dbReference type="InParanoid" id="F9X593"/>
<evidence type="ECO:0000256" key="1">
    <source>
        <dbReference type="SAM" id="SignalP"/>
    </source>
</evidence>
<evidence type="ECO:0000313" key="3">
    <source>
        <dbReference type="Proteomes" id="UP000008062"/>
    </source>
</evidence>
<evidence type="ECO:0000313" key="2">
    <source>
        <dbReference type="EMBL" id="EGP88987.1"/>
    </source>
</evidence>
<dbReference type="RefSeq" id="XP_003854011.1">
    <property type="nucleotide sequence ID" value="XM_003853963.1"/>
</dbReference>
<feature type="chain" id="PRO_5003391365" description="Ig-like domain-containing protein" evidence="1">
    <location>
        <begin position="19"/>
        <end position="123"/>
    </location>
</feature>